<name>A0A369JEA5_HYPMA</name>
<dbReference type="EMBL" id="LUEZ02000079">
    <property type="protein sequence ID" value="RDB19540.1"/>
    <property type="molecule type" value="Genomic_DNA"/>
</dbReference>
<evidence type="ECO:0000313" key="2">
    <source>
        <dbReference type="EMBL" id="RDB19540.1"/>
    </source>
</evidence>
<sequence length="218" mass="23437">MSSNVRPPSKERESSQVSGEDNSRESSHAFGEAREQFNTESEAILEILSHLRSVDVSTTTQDFAFANYLATIDAIQSHGVEANHRGEHAADGLEGNNGESGSGGISESSRTADNVAAEILGSIVAEAGSISSSKRNRDQFSDDESTSSEEELDSSREDGDAHHKKRNTGQVKQLIKLFQTAPLGFPSSEWDNIIKGNSVNLDVILSSLHHIGAPKENT</sequence>
<evidence type="ECO:0000256" key="1">
    <source>
        <dbReference type="SAM" id="MobiDB-lite"/>
    </source>
</evidence>
<evidence type="ECO:0000313" key="3">
    <source>
        <dbReference type="Proteomes" id="UP000076154"/>
    </source>
</evidence>
<reference evidence="2" key="1">
    <citation type="submission" date="2018-04" db="EMBL/GenBank/DDBJ databases">
        <title>Whole genome sequencing of Hypsizygus marmoreus.</title>
        <authorList>
            <person name="Choi I.-G."/>
            <person name="Min B."/>
            <person name="Kim J.-G."/>
            <person name="Kim S."/>
            <person name="Oh Y.-L."/>
            <person name="Kong W.-S."/>
            <person name="Park H."/>
            <person name="Jeong J."/>
            <person name="Song E.-S."/>
        </authorList>
    </citation>
    <scope>NUCLEOTIDE SEQUENCE [LARGE SCALE GENOMIC DNA]</scope>
    <source>
        <strain evidence="2">51987-8</strain>
    </source>
</reference>
<dbReference type="Proteomes" id="UP000076154">
    <property type="component" value="Unassembled WGS sequence"/>
</dbReference>
<dbReference type="AlphaFoldDB" id="A0A369JEA5"/>
<feature type="region of interest" description="Disordered" evidence="1">
    <location>
        <begin position="88"/>
        <end position="110"/>
    </location>
</feature>
<feature type="compositionally biased region" description="Acidic residues" evidence="1">
    <location>
        <begin position="141"/>
        <end position="152"/>
    </location>
</feature>
<feature type="compositionally biased region" description="Basic and acidic residues" evidence="1">
    <location>
        <begin position="21"/>
        <end position="36"/>
    </location>
</feature>
<gene>
    <name evidence="2" type="ORF">Hypma_013364</name>
</gene>
<keyword evidence="3" id="KW-1185">Reference proteome</keyword>
<comment type="caution">
    <text evidence="2">The sequence shown here is derived from an EMBL/GenBank/DDBJ whole genome shotgun (WGS) entry which is preliminary data.</text>
</comment>
<proteinExistence type="predicted"/>
<dbReference type="InParanoid" id="A0A369JEA5"/>
<feature type="region of interest" description="Disordered" evidence="1">
    <location>
        <begin position="131"/>
        <end position="168"/>
    </location>
</feature>
<organism evidence="2 3">
    <name type="scientific">Hypsizygus marmoreus</name>
    <name type="common">White beech mushroom</name>
    <name type="synonym">Agaricus marmoreus</name>
    <dbReference type="NCBI Taxonomy" id="39966"/>
    <lineage>
        <taxon>Eukaryota</taxon>
        <taxon>Fungi</taxon>
        <taxon>Dikarya</taxon>
        <taxon>Basidiomycota</taxon>
        <taxon>Agaricomycotina</taxon>
        <taxon>Agaricomycetes</taxon>
        <taxon>Agaricomycetidae</taxon>
        <taxon>Agaricales</taxon>
        <taxon>Tricholomatineae</taxon>
        <taxon>Lyophyllaceae</taxon>
        <taxon>Hypsizygus</taxon>
    </lineage>
</organism>
<accession>A0A369JEA5</accession>
<feature type="region of interest" description="Disordered" evidence="1">
    <location>
        <begin position="1"/>
        <end position="36"/>
    </location>
</feature>
<dbReference type="OrthoDB" id="2355984at2759"/>
<protein>
    <submittedName>
        <fullName evidence="2">Uncharacterized protein</fullName>
    </submittedName>
</protein>